<feature type="domain" description="6-phosphogluconate dehydrogenase NADP-binding" evidence="3">
    <location>
        <begin position="22"/>
        <end position="180"/>
    </location>
</feature>
<accession>E6PW71</accession>
<dbReference type="InterPro" id="IPR013328">
    <property type="entry name" value="6PGD_dom2"/>
</dbReference>
<comment type="caution">
    <text evidence="5">The sequence shown here is derived from an EMBL/GenBank/DDBJ whole genome shotgun (WGS) entry which is preliminary data.</text>
</comment>
<evidence type="ECO:0000313" key="5">
    <source>
        <dbReference type="EMBL" id="CBH99178.1"/>
    </source>
</evidence>
<dbReference type="InterPro" id="IPR029154">
    <property type="entry name" value="HIBADH-like_NADP-bd"/>
</dbReference>
<evidence type="ECO:0000256" key="1">
    <source>
        <dbReference type="ARBA" id="ARBA00023002"/>
    </source>
</evidence>
<dbReference type="EMBL" id="CABM01000069">
    <property type="protein sequence ID" value="CBH99178.1"/>
    <property type="molecule type" value="Genomic_DNA"/>
</dbReference>
<dbReference type="Pfam" id="PF14833">
    <property type="entry name" value="NAD_binding_11"/>
    <property type="match status" value="1"/>
</dbReference>
<dbReference type="PANTHER" id="PTHR43060">
    <property type="entry name" value="3-HYDROXYISOBUTYRATE DEHYDROGENASE-LIKE 1, MITOCHONDRIAL-RELATED"/>
    <property type="match status" value="1"/>
</dbReference>
<dbReference type="GO" id="GO:0008442">
    <property type="term" value="F:3-hydroxyisobutyrate dehydrogenase activity"/>
    <property type="evidence" value="ECO:0007669"/>
    <property type="project" value="UniProtKB-EC"/>
</dbReference>
<protein>
    <submittedName>
        <fullName evidence="5">Putative 3-hydroxyisobutyrate dehydrogenase</fullName>
        <ecNumber evidence="5">1.1.1.31</ecNumber>
    </submittedName>
</protein>
<dbReference type="Gene3D" id="1.10.1040.10">
    <property type="entry name" value="N-(1-d-carboxylethyl)-l-norvaline Dehydrogenase, domain 2"/>
    <property type="match status" value="1"/>
</dbReference>
<dbReference type="AlphaFoldDB" id="E6PW71"/>
<keyword evidence="1 5" id="KW-0560">Oxidoreductase</keyword>
<dbReference type="GO" id="GO:0050661">
    <property type="term" value="F:NADP binding"/>
    <property type="evidence" value="ECO:0007669"/>
    <property type="project" value="InterPro"/>
</dbReference>
<name>E6PW71_9ZZZZ</name>
<sequence length="310" mass="31720">MTSSAAESGTDASAPPLPPQTLAFIGLGAMGWAMCGHLLRAGHALRVYARDAAKRERAARAGMVVCDSPAEAAQGAAFVFSNVTSTADVEQVLIGPQGAMQGARPGAVCIDHSTIAPAGARRIGSVLAERGIGFLDAPVSGGEKGAIEASLSIMVGGDAPTYARALPLLRLLGRTITHVGPVGSGQVAKLCNQIVQVINIEGIAEAMRFAQAEGADLQRVLAAISAGMAGSRMLDLMGPKMATRDFAAGIQARLHAKDFGLAAAAARDSGLHLPALQVVRQQLEQLMALGLGQDDTSSLLRVLERGGATD</sequence>
<feature type="domain" description="3-hydroxyisobutyrate dehydrogenase-like NAD-binding" evidence="4">
    <location>
        <begin position="183"/>
        <end position="303"/>
    </location>
</feature>
<proteinExistence type="predicted"/>
<dbReference type="InterPro" id="IPR008927">
    <property type="entry name" value="6-PGluconate_DH-like_C_sf"/>
</dbReference>
<organism evidence="5">
    <name type="scientific">mine drainage metagenome</name>
    <dbReference type="NCBI Taxonomy" id="410659"/>
    <lineage>
        <taxon>unclassified sequences</taxon>
        <taxon>metagenomes</taxon>
        <taxon>ecological metagenomes</taxon>
    </lineage>
</organism>
<dbReference type="InterPro" id="IPR036291">
    <property type="entry name" value="NAD(P)-bd_dom_sf"/>
</dbReference>
<dbReference type="Pfam" id="PF03446">
    <property type="entry name" value="NAD_binding_2"/>
    <property type="match status" value="1"/>
</dbReference>
<dbReference type="EC" id="1.1.1.31" evidence="5"/>
<gene>
    <name evidence="5" type="ORF">CARN2_0357</name>
</gene>
<keyword evidence="2" id="KW-0520">NAD</keyword>
<reference evidence="5" key="1">
    <citation type="submission" date="2009-10" db="EMBL/GenBank/DDBJ databases">
        <title>Diversity of trophic interactions inside an arsenic-rich microbial ecosystem.</title>
        <authorList>
            <person name="Bertin P.N."/>
            <person name="Heinrich-Salmeron A."/>
            <person name="Pelletier E."/>
            <person name="Goulhen-Chollet F."/>
            <person name="Arsene-Ploetze F."/>
            <person name="Gallien S."/>
            <person name="Calteau A."/>
            <person name="Vallenet D."/>
            <person name="Casiot C."/>
            <person name="Chane-Woon-Ming B."/>
            <person name="Giloteaux L."/>
            <person name="Barakat M."/>
            <person name="Bonnefoy V."/>
            <person name="Bruneel O."/>
            <person name="Chandler M."/>
            <person name="Cleiss J."/>
            <person name="Duran R."/>
            <person name="Elbaz-Poulichet F."/>
            <person name="Fonknechten N."/>
            <person name="Lauga B."/>
            <person name="Mornico D."/>
            <person name="Ortet P."/>
            <person name="Schaeffer C."/>
            <person name="Siguier P."/>
            <person name="Alexander Thil Smith A."/>
            <person name="Van Dorsselaer A."/>
            <person name="Weissenbach J."/>
            <person name="Medigue C."/>
            <person name="Le Paslier D."/>
        </authorList>
    </citation>
    <scope>NUCLEOTIDE SEQUENCE</scope>
</reference>
<evidence type="ECO:0000256" key="2">
    <source>
        <dbReference type="ARBA" id="ARBA00023027"/>
    </source>
</evidence>
<dbReference type="SUPFAM" id="SSF48179">
    <property type="entry name" value="6-phosphogluconate dehydrogenase C-terminal domain-like"/>
    <property type="match status" value="1"/>
</dbReference>
<evidence type="ECO:0000259" key="4">
    <source>
        <dbReference type="Pfam" id="PF14833"/>
    </source>
</evidence>
<evidence type="ECO:0000259" key="3">
    <source>
        <dbReference type="Pfam" id="PF03446"/>
    </source>
</evidence>
<dbReference type="Gene3D" id="3.40.50.720">
    <property type="entry name" value="NAD(P)-binding Rossmann-like Domain"/>
    <property type="match status" value="1"/>
</dbReference>
<dbReference type="GO" id="GO:0051287">
    <property type="term" value="F:NAD binding"/>
    <property type="evidence" value="ECO:0007669"/>
    <property type="project" value="InterPro"/>
</dbReference>
<dbReference type="InterPro" id="IPR015815">
    <property type="entry name" value="HIBADH-related"/>
</dbReference>
<dbReference type="InterPro" id="IPR006115">
    <property type="entry name" value="6PGDH_NADP-bd"/>
</dbReference>
<dbReference type="PANTHER" id="PTHR43060:SF15">
    <property type="entry name" value="3-HYDROXYISOBUTYRATE DEHYDROGENASE-LIKE 1, MITOCHONDRIAL-RELATED"/>
    <property type="match status" value="1"/>
</dbReference>
<dbReference type="PIRSF" id="PIRSF000103">
    <property type="entry name" value="HIBADH"/>
    <property type="match status" value="1"/>
</dbReference>
<dbReference type="SUPFAM" id="SSF51735">
    <property type="entry name" value="NAD(P)-binding Rossmann-fold domains"/>
    <property type="match status" value="1"/>
</dbReference>